<reference evidence="9" key="1">
    <citation type="submission" date="2021-02" db="EMBL/GenBank/DDBJ databases">
        <authorList>
            <person name="Nowell W R."/>
        </authorList>
    </citation>
    <scope>NUCLEOTIDE SEQUENCE</scope>
</reference>
<sequence length="460" mass="51321">MLHMWCFRWWILPFIFEQFNIHYARAAWPLPNMSSIQLLGLFADAANTSVHTEFSVHPCAMFKAALVLSRQYNIKIDGEFIGWQAAQTGGNAIGALRSTCQAVATANVVGIVGPAYSREASIIAAFAHSDNIPAISYAATEPDLSDRNTYPNFYRTVTSDAAVTLPVVKLFTRYNWTSCVIIYQNDEFGSGGMEVISNAFSENNLIISKLVVFDIATQHIRGDLKDILSTTLTRIIIVWADDYHTSLILQIALNVDVLGPYFTWILSSRVSFNSFNQTMYNKLIGMLILEPIIGSVVNAPFNTTLLNAAYQIWEQYEPETFPGSTKVNYYALFAFDATWTLIQSLQQLCSTYTNSSSPCISIVNNSFCFDRHLLNATSFLNTISTTEFLGVSGPVKFNANVTDRIDGIYYVIRNIQPSTNNIELVPVLQWSNSDNWKPYTQADVIIWPGNTLIPPTGFAG</sequence>
<keyword evidence="4" id="KW-0472">Membrane</keyword>
<accession>A0A819ABU4</accession>
<dbReference type="InterPro" id="IPR028082">
    <property type="entry name" value="Peripla_BP_I"/>
</dbReference>
<evidence type="ECO:0000256" key="4">
    <source>
        <dbReference type="ARBA" id="ARBA00023136"/>
    </source>
</evidence>
<evidence type="ECO:0000256" key="2">
    <source>
        <dbReference type="ARBA" id="ARBA00022692"/>
    </source>
</evidence>
<protein>
    <recommendedName>
        <fullName evidence="8">Receptor ligand binding region domain-containing protein</fullName>
    </recommendedName>
</protein>
<feature type="chain" id="PRO_5032269752" description="Receptor ligand binding region domain-containing protein" evidence="7">
    <location>
        <begin position="27"/>
        <end position="460"/>
    </location>
</feature>
<dbReference type="InterPro" id="IPR001828">
    <property type="entry name" value="ANF_lig-bd_rcpt"/>
</dbReference>
<gene>
    <name evidence="9" type="ORF">FNK824_LOCUS13917</name>
</gene>
<feature type="signal peptide" evidence="7">
    <location>
        <begin position="1"/>
        <end position="26"/>
    </location>
</feature>
<dbReference type="GO" id="GO:0004930">
    <property type="term" value="F:G protein-coupled receptor activity"/>
    <property type="evidence" value="ECO:0007669"/>
    <property type="project" value="InterPro"/>
</dbReference>
<dbReference type="PANTHER" id="PTHR34836:SF7">
    <property type="entry name" value="RECEPTOR LIGAND BINDING REGION DOMAIN-CONTAINING PROTEIN"/>
    <property type="match status" value="1"/>
</dbReference>
<keyword evidence="3" id="KW-1133">Transmembrane helix</keyword>
<evidence type="ECO:0000313" key="9">
    <source>
        <dbReference type="EMBL" id="CAF3781109.1"/>
    </source>
</evidence>
<evidence type="ECO:0000256" key="1">
    <source>
        <dbReference type="ARBA" id="ARBA00004141"/>
    </source>
</evidence>
<keyword evidence="6" id="KW-0325">Glycoprotein</keyword>
<dbReference type="AlphaFoldDB" id="A0A819ABU4"/>
<evidence type="ECO:0000256" key="5">
    <source>
        <dbReference type="ARBA" id="ARBA00023170"/>
    </source>
</evidence>
<dbReference type="InterPro" id="IPR000337">
    <property type="entry name" value="GPCR_3"/>
</dbReference>
<keyword evidence="2" id="KW-0812">Transmembrane</keyword>
<dbReference type="GO" id="GO:0016020">
    <property type="term" value="C:membrane"/>
    <property type="evidence" value="ECO:0007669"/>
    <property type="project" value="UniProtKB-SubCell"/>
</dbReference>
<comment type="caution">
    <text evidence="9">The sequence shown here is derived from an EMBL/GenBank/DDBJ whole genome shotgun (WGS) entry which is preliminary data.</text>
</comment>
<evidence type="ECO:0000313" key="10">
    <source>
        <dbReference type="Proteomes" id="UP000663874"/>
    </source>
</evidence>
<dbReference type="InterPro" id="IPR015683">
    <property type="entry name" value="Ionotropic_Glu_rcpt"/>
</dbReference>
<feature type="domain" description="Receptor ligand binding region" evidence="8">
    <location>
        <begin position="95"/>
        <end position="411"/>
    </location>
</feature>
<name>A0A819ABU4_9BILA</name>
<proteinExistence type="predicted"/>
<dbReference type="Gene3D" id="3.40.50.2300">
    <property type="match status" value="2"/>
</dbReference>
<keyword evidence="5" id="KW-0675">Receptor</keyword>
<dbReference type="EMBL" id="CAJOBE010001869">
    <property type="protein sequence ID" value="CAF3781109.1"/>
    <property type="molecule type" value="Genomic_DNA"/>
</dbReference>
<dbReference type="SUPFAM" id="SSF53822">
    <property type="entry name" value="Periplasmic binding protein-like I"/>
    <property type="match status" value="1"/>
</dbReference>
<organism evidence="9 10">
    <name type="scientific">Rotaria sordida</name>
    <dbReference type="NCBI Taxonomy" id="392033"/>
    <lineage>
        <taxon>Eukaryota</taxon>
        <taxon>Metazoa</taxon>
        <taxon>Spiralia</taxon>
        <taxon>Gnathifera</taxon>
        <taxon>Rotifera</taxon>
        <taxon>Eurotatoria</taxon>
        <taxon>Bdelloidea</taxon>
        <taxon>Philodinida</taxon>
        <taxon>Philodinidae</taxon>
        <taxon>Rotaria</taxon>
    </lineage>
</organism>
<evidence type="ECO:0000259" key="8">
    <source>
        <dbReference type="Pfam" id="PF01094"/>
    </source>
</evidence>
<dbReference type="Proteomes" id="UP000663874">
    <property type="component" value="Unassembled WGS sequence"/>
</dbReference>
<comment type="subcellular location">
    <subcellularLocation>
        <location evidence="1">Membrane</location>
        <topology evidence="1">Multi-pass membrane protein</topology>
    </subcellularLocation>
</comment>
<dbReference type="PANTHER" id="PTHR34836">
    <property type="entry name" value="OS06G0188250 PROTEIN"/>
    <property type="match status" value="1"/>
</dbReference>
<evidence type="ECO:0000256" key="3">
    <source>
        <dbReference type="ARBA" id="ARBA00022989"/>
    </source>
</evidence>
<dbReference type="PRINTS" id="PR01176">
    <property type="entry name" value="GABABRECEPTR"/>
</dbReference>
<keyword evidence="7" id="KW-0732">Signal</keyword>
<evidence type="ECO:0000256" key="7">
    <source>
        <dbReference type="SAM" id="SignalP"/>
    </source>
</evidence>
<dbReference type="PRINTS" id="PR00248">
    <property type="entry name" value="GPCRMGR"/>
</dbReference>
<feature type="non-terminal residue" evidence="9">
    <location>
        <position position="460"/>
    </location>
</feature>
<evidence type="ECO:0000256" key="6">
    <source>
        <dbReference type="ARBA" id="ARBA00023180"/>
    </source>
</evidence>
<dbReference type="Pfam" id="PF01094">
    <property type="entry name" value="ANF_receptor"/>
    <property type="match status" value="1"/>
</dbReference>